<sequence>MHLLTTAADPLAGYDRAASVLFASPHGTLLTQGVRGVAGGELGTLAGRLDGPAAGAIGFDGTAHLIRPESETWTQPIQPGGRPLRSGGWWSRRIPVPADYVAAVRKVLDELGAGRLAKVVLARTAERCAVTTTTTRLSRALSRAVAGV</sequence>
<dbReference type="RefSeq" id="WP_103962368.1">
    <property type="nucleotide sequence ID" value="NZ_FNVT01000019.1"/>
</dbReference>
<reference evidence="1 2" key="1">
    <citation type="submission" date="2016-10" db="EMBL/GenBank/DDBJ databases">
        <authorList>
            <person name="de Groot N.N."/>
        </authorList>
    </citation>
    <scope>NUCLEOTIDE SEQUENCE [LARGE SCALE GENOMIC DNA]</scope>
    <source>
        <strain evidence="1 2">CGMCC 4.7037</strain>
    </source>
</reference>
<dbReference type="Proteomes" id="UP000236732">
    <property type="component" value="Unassembled WGS sequence"/>
</dbReference>
<organism evidence="1 2">
    <name type="scientific">Nonomuraea solani</name>
    <dbReference type="NCBI Taxonomy" id="1144553"/>
    <lineage>
        <taxon>Bacteria</taxon>
        <taxon>Bacillati</taxon>
        <taxon>Actinomycetota</taxon>
        <taxon>Actinomycetes</taxon>
        <taxon>Streptosporangiales</taxon>
        <taxon>Streptosporangiaceae</taxon>
        <taxon>Nonomuraea</taxon>
    </lineage>
</organism>
<evidence type="ECO:0000313" key="2">
    <source>
        <dbReference type="Proteomes" id="UP000236732"/>
    </source>
</evidence>
<dbReference type="EMBL" id="FNVT01000019">
    <property type="protein sequence ID" value="SEH01271.1"/>
    <property type="molecule type" value="Genomic_DNA"/>
</dbReference>
<protein>
    <submittedName>
        <fullName evidence="1">Uncharacterized protein</fullName>
    </submittedName>
</protein>
<dbReference type="AlphaFoldDB" id="A0A1H6EW11"/>
<gene>
    <name evidence="1" type="ORF">SAMN05444920_119201</name>
</gene>
<proteinExistence type="predicted"/>
<accession>A0A1H6EW11</accession>
<keyword evidence="2" id="KW-1185">Reference proteome</keyword>
<evidence type="ECO:0000313" key="1">
    <source>
        <dbReference type="EMBL" id="SEH01271.1"/>
    </source>
</evidence>
<name>A0A1H6EW11_9ACTN</name>